<dbReference type="SUPFAM" id="SSF53474">
    <property type="entry name" value="alpha/beta-Hydrolases"/>
    <property type="match status" value="1"/>
</dbReference>
<dbReference type="RefSeq" id="WP_311367463.1">
    <property type="nucleotide sequence ID" value="NZ_JAVRHX010000001.1"/>
</dbReference>
<dbReference type="InterPro" id="IPR029058">
    <property type="entry name" value="AB_hydrolase_fold"/>
</dbReference>
<evidence type="ECO:0000313" key="2">
    <source>
        <dbReference type="Proteomes" id="UP001253545"/>
    </source>
</evidence>
<evidence type="ECO:0000313" key="1">
    <source>
        <dbReference type="EMBL" id="MDT0593970.1"/>
    </source>
</evidence>
<dbReference type="Proteomes" id="UP001253545">
    <property type="component" value="Unassembled WGS sequence"/>
</dbReference>
<gene>
    <name evidence="1" type="ORF">RM552_03830</name>
</gene>
<organism evidence="1 2">
    <name type="scientific">Glaciecola petra</name>
    <dbReference type="NCBI Taxonomy" id="3075602"/>
    <lineage>
        <taxon>Bacteria</taxon>
        <taxon>Pseudomonadati</taxon>
        <taxon>Pseudomonadota</taxon>
        <taxon>Gammaproteobacteria</taxon>
        <taxon>Alteromonadales</taxon>
        <taxon>Alteromonadaceae</taxon>
        <taxon>Glaciecola</taxon>
    </lineage>
</organism>
<reference evidence="1 2" key="1">
    <citation type="submission" date="2023-09" db="EMBL/GenBank/DDBJ databases">
        <authorList>
            <person name="Rey-Velasco X."/>
        </authorList>
    </citation>
    <scope>NUCLEOTIDE SEQUENCE [LARGE SCALE GENOMIC DNA]</scope>
    <source>
        <strain evidence="1 2">P117</strain>
    </source>
</reference>
<sequence length="87" mass="10005">MSSGDAIDTVGDKYATMTGLNEWAANNNMIVMYPQIRKSAMFPMNPQACWDWWGYTDKNYANKDGKQIKAIHQIILNLPQFVFNRSQ</sequence>
<dbReference type="EMBL" id="JAVRHX010000001">
    <property type="protein sequence ID" value="MDT0593970.1"/>
    <property type="molecule type" value="Genomic_DNA"/>
</dbReference>
<proteinExistence type="predicted"/>
<accession>A0ABU2ZMX4</accession>
<keyword evidence="2" id="KW-1185">Reference proteome</keyword>
<comment type="caution">
    <text evidence="1">The sequence shown here is derived from an EMBL/GenBank/DDBJ whole genome shotgun (WGS) entry which is preliminary data.</text>
</comment>
<name>A0ABU2ZMX4_9ALTE</name>
<protein>
    <submittedName>
        <fullName evidence="1">Uncharacterized protein</fullName>
    </submittedName>
</protein>